<dbReference type="AlphaFoldDB" id="A0A7X8XX68"/>
<dbReference type="Gene3D" id="2.40.50.1020">
    <property type="entry name" value="LytTr DNA-binding domain"/>
    <property type="match status" value="1"/>
</dbReference>
<dbReference type="PANTHER" id="PTHR37299:SF1">
    <property type="entry name" value="STAGE 0 SPORULATION PROTEIN A HOMOLOG"/>
    <property type="match status" value="1"/>
</dbReference>
<name>A0A7X8XX68_9BACT</name>
<dbReference type="Proteomes" id="UP000585050">
    <property type="component" value="Unassembled WGS sequence"/>
</dbReference>
<dbReference type="SMART" id="SM00448">
    <property type="entry name" value="REC"/>
    <property type="match status" value="1"/>
</dbReference>
<gene>
    <name evidence="4" type="ORF">HGP29_17225</name>
</gene>
<dbReference type="GO" id="GO:0000156">
    <property type="term" value="F:phosphorelay response regulator activity"/>
    <property type="evidence" value="ECO:0007669"/>
    <property type="project" value="InterPro"/>
</dbReference>
<dbReference type="InterPro" id="IPR007492">
    <property type="entry name" value="LytTR_DNA-bd_dom"/>
</dbReference>
<comment type="caution">
    <text evidence="4">The sequence shown here is derived from an EMBL/GenBank/DDBJ whole genome shotgun (WGS) entry which is preliminary data.</text>
</comment>
<feature type="modified residue" description="4-aspartylphosphate" evidence="1">
    <location>
        <position position="56"/>
    </location>
</feature>
<dbReference type="InterPro" id="IPR011006">
    <property type="entry name" value="CheY-like_superfamily"/>
</dbReference>
<dbReference type="InterPro" id="IPR001789">
    <property type="entry name" value="Sig_transdc_resp-reg_receiver"/>
</dbReference>
<evidence type="ECO:0000313" key="4">
    <source>
        <dbReference type="EMBL" id="NLR92957.1"/>
    </source>
</evidence>
<dbReference type="GO" id="GO:0003677">
    <property type="term" value="F:DNA binding"/>
    <property type="evidence" value="ECO:0007669"/>
    <property type="project" value="InterPro"/>
</dbReference>
<evidence type="ECO:0000313" key="5">
    <source>
        <dbReference type="Proteomes" id="UP000585050"/>
    </source>
</evidence>
<evidence type="ECO:0000256" key="1">
    <source>
        <dbReference type="PROSITE-ProRule" id="PRU00169"/>
    </source>
</evidence>
<dbReference type="RefSeq" id="WP_168883670.1">
    <property type="nucleotide sequence ID" value="NZ_JABAIL010000005.1"/>
</dbReference>
<dbReference type="Pfam" id="PF00072">
    <property type="entry name" value="Response_reg"/>
    <property type="match status" value="1"/>
</dbReference>
<dbReference type="Pfam" id="PF04397">
    <property type="entry name" value="LytTR"/>
    <property type="match status" value="1"/>
</dbReference>
<dbReference type="SMART" id="SM00850">
    <property type="entry name" value="LytTR"/>
    <property type="match status" value="1"/>
</dbReference>
<organism evidence="4 5">
    <name type="scientific">Flammeovirga agarivorans</name>
    <dbReference type="NCBI Taxonomy" id="2726742"/>
    <lineage>
        <taxon>Bacteria</taxon>
        <taxon>Pseudomonadati</taxon>
        <taxon>Bacteroidota</taxon>
        <taxon>Cytophagia</taxon>
        <taxon>Cytophagales</taxon>
        <taxon>Flammeovirgaceae</taxon>
        <taxon>Flammeovirga</taxon>
    </lineage>
</organism>
<evidence type="ECO:0000259" key="2">
    <source>
        <dbReference type="PROSITE" id="PS50110"/>
    </source>
</evidence>
<dbReference type="FunFam" id="3.40.50.2300:FF:000051">
    <property type="entry name" value="Two-component response regulator yehT"/>
    <property type="match status" value="1"/>
</dbReference>
<dbReference type="PANTHER" id="PTHR37299">
    <property type="entry name" value="TRANSCRIPTIONAL REGULATOR-RELATED"/>
    <property type="match status" value="1"/>
</dbReference>
<sequence length="263" mass="29915">MSKIKCLIVDDEPLAIKVIENYLMRLNEFEIVAKCESAIEAFNVLQNQKIDLMFLDINMPMLTGIDFVKSLEQKPEVILTTAYREYALEGFEISALDYLLKPISFQRFLKAANKASKLIQTKEAAKGNISTATTSSSSPKVTSTTTAKSSSDEDAFIFLKVEKKMVKVKLDDIIYMESLKDYLRVYTKDQEMVVHYTLTKILENLPEDEFIRVHRSFAISLNKVNAIEGNQVELKNGKMLPIGRLYQQVVKDTIYSKGIMPTN</sequence>
<accession>A0A7X8XX68</accession>
<dbReference type="PROSITE" id="PS50110">
    <property type="entry name" value="RESPONSE_REGULATORY"/>
    <property type="match status" value="1"/>
</dbReference>
<keyword evidence="1" id="KW-0597">Phosphoprotein</keyword>
<dbReference type="EMBL" id="JABAIL010000005">
    <property type="protein sequence ID" value="NLR92957.1"/>
    <property type="molecule type" value="Genomic_DNA"/>
</dbReference>
<dbReference type="SUPFAM" id="SSF52172">
    <property type="entry name" value="CheY-like"/>
    <property type="match status" value="1"/>
</dbReference>
<evidence type="ECO:0000259" key="3">
    <source>
        <dbReference type="PROSITE" id="PS50930"/>
    </source>
</evidence>
<protein>
    <submittedName>
        <fullName evidence="4">Response regulator transcription factor</fullName>
    </submittedName>
</protein>
<dbReference type="InterPro" id="IPR046947">
    <property type="entry name" value="LytR-like"/>
</dbReference>
<dbReference type="Gene3D" id="3.40.50.2300">
    <property type="match status" value="1"/>
</dbReference>
<dbReference type="PROSITE" id="PS50930">
    <property type="entry name" value="HTH_LYTTR"/>
    <property type="match status" value="1"/>
</dbReference>
<proteinExistence type="predicted"/>
<feature type="domain" description="HTH LytTR-type" evidence="3">
    <location>
        <begin position="157"/>
        <end position="256"/>
    </location>
</feature>
<keyword evidence="5" id="KW-1185">Reference proteome</keyword>
<feature type="domain" description="Response regulatory" evidence="2">
    <location>
        <begin position="5"/>
        <end position="116"/>
    </location>
</feature>
<reference evidence="4 5" key="1">
    <citation type="submission" date="2020-04" db="EMBL/GenBank/DDBJ databases">
        <title>Flammeovirga sp. SR4, a novel species isolated from seawater.</title>
        <authorList>
            <person name="Wang X."/>
        </authorList>
    </citation>
    <scope>NUCLEOTIDE SEQUENCE [LARGE SCALE GENOMIC DNA]</scope>
    <source>
        <strain evidence="4 5">SR4</strain>
    </source>
</reference>